<organism evidence="2 3">
    <name type="scientific">Streptomyces anandii</name>
    <dbReference type="NCBI Taxonomy" id="285454"/>
    <lineage>
        <taxon>Bacteria</taxon>
        <taxon>Bacillati</taxon>
        <taxon>Actinomycetota</taxon>
        <taxon>Actinomycetes</taxon>
        <taxon>Kitasatosporales</taxon>
        <taxon>Streptomycetaceae</taxon>
        <taxon>Streptomyces</taxon>
    </lineage>
</organism>
<comment type="caution">
    <text evidence="2">The sequence shown here is derived from an EMBL/GenBank/DDBJ whole genome shotgun (WGS) entry which is preliminary data.</text>
</comment>
<dbReference type="RefSeq" id="WP_381808838.1">
    <property type="nucleotide sequence ID" value="NZ_JBHYTS010000053.1"/>
</dbReference>
<name>A0ABW6HCT0_9ACTN</name>
<feature type="compositionally biased region" description="Basic and acidic residues" evidence="1">
    <location>
        <begin position="128"/>
        <end position="140"/>
    </location>
</feature>
<evidence type="ECO:0000313" key="3">
    <source>
        <dbReference type="Proteomes" id="UP001599756"/>
    </source>
</evidence>
<dbReference type="EMBL" id="JBHYTS010000053">
    <property type="protein sequence ID" value="MFE1754146.1"/>
    <property type="molecule type" value="Genomic_DNA"/>
</dbReference>
<dbReference type="SUPFAM" id="SSF51182">
    <property type="entry name" value="RmlC-like cupins"/>
    <property type="match status" value="1"/>
</dbReference>
<feature type="region of interest" description="Disordered" evidence="1">
    <location>
        <begin position="121"/>
        <end position="140"/>
    </location>
</feature>
<evidence type="ECO:0000256" key="1">
    <source>
        <dbReference type="SAM" id="MobiDB-lite"/>
    </source>
</evidence>
<dbReference type="InterPro" id="IPR011051">
    <property type="entry name" value="RmlC_Cupin_sf"/>
</dbReference>
<gene>
    <name evidence="2" type="ORF">ACFW88_26995</name>
</gene>
<sequence length="140" mass="15145">MAEPHSVDGPQEVVPQILCDTRVLTGQVPATLGALWNLAEPGRQLDVNFIHLPRGEHIKTHTEPDLDVLLFVVAGEGTVGIGMTGEPQHVAEGMLLWLPHGSTCSITAGDGGIHYLTVHRRPGMQIRPRPDQPAKPELPH</sequence>
<protein>
    <submittedName>
        <fullName evidence="2">Cupin domain-containing protein</fullName>
    </submittedName>
</protein>
<accession>A0ABW6HCT0</accession>
<evidence type="ECO:0000313" key="2">
    <source>
        <dbReference type="EMBL" id="MFE1754146.1"/>
    </source>
</evidence>
<dbReference type="InterPro" id="IPR014710">
    <property type="entry name" value="RmlC-like_jellyroll"/>
</dbReference>
<dbReference type="Proteomes" id="UP001599756">
    <property type="component" value="Unassembled WGS sequence"/>
</dbReference>
<dbReference type="Gene3D" id="2.60.120.10">
    <property type="entry name" value="Jelly Rolls"/>
    <property type="match status" value="1"/>
</dbReference>
<proteinExistence type="predicted"/>
<reference evidence="2 3" key="1">
    <citation type="submission" date="2024-09" db="EMBL/GenBank/DDBJ databases">
        <title>The Natural Products Discovery Center: Release of the First 8490 Sequenced Strains for Exploring Actinobacteria Biosynthetic Diversity.</title>
        <authorList>
            <person name="Kalkreuter E."/>
            <person name="Kautsar S.A."/>
            <person name="Yang D."/>
            <person name="Bader C.D."/>
            <person name="Teijaro C.N."/>
            <person name="Fluegel L."/>
            <person name="Davis C.M."/>
            <person name="Simpson J.R."/>
            <person name="Lauterbach L."/>
            <person name="Steele A.D."/>
            <person name="Gui C."/>
            <person name="Meng S."/>
            <person name="Li G."/>
            <person name="Viehrig K."/>
            <person name="Ye F."/>
            <person name="Su P."/>
            <person name="Kiefer A.F."/>
            <person name="Nichols A."/>
            <person name="Cepeda A.J."/>
            <person name="Yan W."/>
            <person name="Fan B."/>
            <person name="Jiang Y."/>
            <person name="Adhikari A."/>
            <person name="Zheng C.-J."/>
            <person name="Schuster L."/>
            <person name="Cowan T.M."/>
            <person name="Smanski M.J."/>
            <person name="Chevrette M.G."/>
            <person name="De Carvalho L.P.S."/>
            <person name="Shen B."/>
        </authorList>
    </citation>
    <scope>NUCLEOTIDE SEQUENCE [LARGE SCALE GENOMIC DNA]</scope>
    <source>
        <strain evidence="2 3">NPDC059500</strain>
    </source>
</reference>
<keyword evidence="3" id="KW-1185">Reference proteome</keyword>